<dbReference type="HAMAP" id="MF_00434">
    <property type="entry name" value="Pterin_4_alpha"/>
    <property type="match status" value="1"/>
</dbReference>
<dbReference type="Proteomes" id="UP000316256">
    <property type="component" value="Unassembled WGS sequence"/>
</dbReference>
<accession>A0A541BNI5</accession>
<proteinExistence type="inferred from homology"/>
<evidence type="ECO:0000256" key="3">
    <source>
        <dbReference type="ARBA" id="ARBA00023239"/>
    </source>
</evidence>
<organism evidence="5 6">
    <name type="scientific">Rhodococcus spelaei</name>
    <dbReference type="NCBI Taxonomy" id="2546320"/>
    <lineage>
        <taxon>Bacteria</taxon>
        <taxon>Bacillati</taxon>
        <taxon>Actinomycetota</taxon>
        <taxon>Actinomycetes</taxon>
        <taxon>Mycobacteriales</taxon>
        <taxon>Nocardiaceae</taxon>
        <taxon>Rhodococcus</taxon>
    </lineage>
</organism>
<evidence type="ECO:0000256" key="2">
    <source>
        <dbReference type="ARBA" id="ARBA00006472"/>
    </source>
</evidence>
<reference evidence="5 6" key="1">
    <citation type="submission" date="2019-06" db="EMBL/GenBank/DDBJ databases">
        <title>Rhodococcus spaelei sp. nov., isolated from a cave.</title>
        <authorList>
            <person name="Lee S.D."/>
        </authorList>
    </citation>
    <scope>NUCLEOTIDE SEQUENCE [LARGE SCALE GENOMIC DNA]</scope>
    <source>
        <strain evidence="5 6">C9-5</strain>
    </source>
</reference>
<keyword evidence="3 4" id="KW-0456">Lyase</keyword>
<evidence type="ECO:0000313" key="6">
    <source>
        <dbReference type="Proteomes" id="UP000316256"/>
    </source>
</evidence>
<protein>
    <recommendedName>
        <fullName evidence="4">Putative pterin-4-alpha-carbinolamine dehydratase</fullName>
        <shortName evidence="4">PHS</shortName>
        <ecNumber evidence="4">4.2.1.96</ecNumber>
    </recommendedName>
    <alternativeName>
        <fullName evidence="4">4-alpha-hydroxy-tetrahydropterin dehydratase</fullName>
    </alternativeName>
    <alternativeName>
        <fullName evidence="4">Pterin carbinolamine dehydratase</fullName>
        <shortName evidence="4">PCD</shortName>
    </alternativeName>
</protein>
<dbReference type="PANTHER" id="PTHR12599">
    <property type="entry name" value="PTERIN-4-ALPHA-CARBINOLAMINE DEHYDRATASE"/>
    <property type="match status" value="1"/>
</dbReference>
<evidence type="ECO:0000256" key="1">
    <source>
        <dbReference type="ARBA" id="ARBA00001554"/>
    </source>
</evidence>
<dbReference type="CDD" id="cd00488">
    <property type="entry name" value="PCD_DCoH"/>
    <property type="match status" value="1"/>
</dbReference>
<comment type="catalytic activity">
    <reaction evidence="1 4">
        <text>(4aS,6R)-4a-hydroxy-L-erythro-5,6,7,8-tetrahydrobiopterin = (6R)-L-erythro-6,7-dihydrobiopterin + H2O</text>
        <dbReference type="Rhea" id="RHEA:11920"/>
        <dbReference type="ChEBI" id="CHEBI:15377"/>
        <dbReference type="ChEBI" id="CHEBI:15642"/>
        <dbReference type="ChEBI" id="CHEBI:43120"/>
        <dbReference type="EC" id="4.2.1.96"/>
    </reaction>
</comment>
<dbReference type="NCBIfam" id="NF002017">
    <property type="entry name" value="PRK00823.1-2"/>
    <property type="match status" value="1"/>
</dbReference>
<dbReference type="EC" id="4.2.1.96" evidence="4"/>
<dbReference type="GO" id="GO:0006729">
    <property type="term" value="P:tetrahydrobiopterin biosynthetic process"/>
    <property type="evidence" value="ECO:0007669"/>
    <property type="project" value="InterPro"/>
</dbReference>
<comment type="similarity">
    <text evidence="2 4">Belongs to the pterin-4-alpha-carbinolamine dehydratase family.</text>
</comment>
<evidence type="ECO:0000256" key="4">
    <source>
        <dbReference type="HAMAP-Rule" id="MF_00434"/>
    </source>
</evidence>
<dbReference type="OrthoDB" id="15077at2"/>
<name>A0A541BNI5_9NOCA</name>
<dbReference type="GO" id="GO:0008124">
    <property type="term" value="F:4-alpha-hydroxytetrahydrobiopterin dehydratase activity"/>
    <property type="evidence" value="ECO:0007669"/>
    <property type="project" value="UniProtKB-UniRule"/>
</dbReference>
<dbReference type="EMBL" id="VIGH01000002">
    <property type="protein sequence ID" value="TQF73854.1"/>
    <property type="molecule type" value="Genomic_DNA"/>
</dbReference>
<dbReference type="InterPro" id="IPR036428">
    <property type="entry name" value="PCD_sf"/>
</dbReference>
<comment type="caution">
    <text evidence="5">The sequence shown here is derived from an EMBL/GenBank/DDBJ whole genome shotgun (WGS) entry which is preliminary data.</text>
</comment>
<dbReference type="Gene3D" id="3.30.1360.20">
    <property type="entry name" value="Transcriptional coactivator/pterin dehydratase"/>
    <property type="match status" value="1"/>
</dbReference>
<dbReference type="InterPro" id="IPR001533">
    <property type="entry name" value="Pterin_deHydtase"/>
</dbReference>
<keyword evidence="6" id="KW-1185">Reference proteome</keyword>
<dbReference type="Pfam" id="PF01329">
    <property type="entry name" value="Pterin_4a"/>
    <property type="match status" value="1"/>
</dbReference>
<gene>
    <name evidence="5" type="ORF">FK531_04020</name>
</gene>
<dbReference type="PANTHER" id="PTHR12599:SF0">
    <property type="entry name" value="PTERIN-4-ALPHA-CARBINOLAMINE DEHYDRATASE"/>
    <property type="match status" value="1"/>
</dbReference>
<dbReference type="RefSeq" id="WP_142095414.1">
    <property type="nucleotide sequence ID" value="NZ_VIGH01000002.1"/>
</dbReference>
<dbReference type="AlphaFoldDB" id="A0A541BNI5"/>
<sequence length="95" mass="10397">MAELLTDAEVDTALTGLPQWQRAGSEIVRTIELPTFPAAIALVDRVAEAAETRNHHPDIDIRWRTVTFTCSTHFKGGLTELDVALAQEIDRLAAG</sequence>
<evidence type="ECO:0000313" key="5">
    <source>
        <dbReference type="EMBL" id="TQF73854.1"/>
    </source>
</evidence>
<dbReference type="SUPFAM" id="SSF55248">
    <property type="entry name" value="PCD-like"/>
    <property type="match status" value="1"/>
</dbReference>